<dbReference type="EC" id="5.4.2.12" evidence="4"/>
<evidence type="ECO:0000313" key="14">
    <source>
        <dbReference type="EMBL" id="PIK37305.1"/>
    </source>
</evidence>
<dbReference type="NCBIfam" id="TIGR01307">
    <property type="entry name" value="pgm_bpd_ind"/>
    <property type="match status" value="1"/>
</dbReference>
<dbReference type="Gene3D" id="3.40.1450.10">
    <property type="entry name" value="BPG-independent phosphoglycerate mutase, domain B"/>
    <property type="match status" value="1"/>
</dbReference>
<dbReference type="GO" id="GO:0030145">
    <property type="term" value="F:manganese ion binding"/>
    <property type="evidence" value="ECO:0007669"/>
    <property type="project" value="InterPro"/>
</dbReference>
<evidence type="ECO:0000313" key="15">
    <source>
        <dbReference type="Proteomes" id="UP000230750"/>
    </source>
</evidence>
<evidence type="ECO:0000256" key="5">
    <source>
        <dbReference type="ARBA" id="ARBA00022723"/>
    </source>
</evidence>
<evidence type="ECO:0000256" key="3">
    <source>
        <dbReference type="ARBA" id="ARBA00008819"/>
    </source>
</evidence>
<keyword evidence="8" id="KW-0413">Isomerase</keyword>
<feature type="binding site" evidence="10">
    <location>
        <position position="160"/>
    </location>
    <ligand>
        <name>substrate</name>
    </ligand>
</feature>
<feature type="binding site" evidence="10">
    <location>
        <position position="303"/>
    </location>
    <ligand>
        <name>substrate</name>
    </ligand>
</feature>
<gene>
    <name evidence="14" type="ORF">BSL78_25865</name>
</gene>
<dbReference type="PIRSF" id="PIRSF001492">
    <property type="entry name" value="IPGAM"/>
    <property type="match status" value="1"/>
</dbReference>
<dbReference type="GO" id="GO:0006007">
    <property type="term" value="P:glucose catabolic process"/>
    <property type="evidence" value="ECO:0007669"/>
    <property type="project" value="InterPro"/>
</dbReference>
<dbReference type="AlphaFoldDB" id="A0A2G8JNM8"/>
<evidence type="ECO:0000256" key="4">
    <source>
        <dbReference type="ARBA" id="ARBA00012026"/>
    </source>
</evidence>
<dbReference type="InterPro" id="IPR036646">
    <property type="entry name" value="PGAM_B_sf"/>
</dbReference>
<evidence type="ECO:0000256" key="9">
    <source>
        <dbReference type="PIRSR" id="PIRSR001492-1"/>
    </source>
</evidence>
<feature type="binding site" evidence="11">
    <location>
        <position position="411"/>
    </location>
    <ligand>
        <name>Mn(2+)</name>
        <dbReference type="ChEBI" id="CHEBI:29035"/>
        <label>2</label>
    </ligand>
</feature>
<dbReference type="PANTHER" id="PTHR31637">
    <property type="entry name" value="2,3-BISPHOSPHOGLYCERATE-INDEPENDENT PHOSPHOGLYCERATE MUTASE"/>
    <property type="match status" value="1"/>
</dbReference>
<feature type="binding site" evidence="10">
    <location>
        <position position="92"/>
    </location>
    <ligand>
        <name>substrate</name>
    </ligand>
</feature>
<evidence type="ECO:0000256" key="8">
    <source>
        <dbReference type="ARBA" id="ARBA00023235"/>
    </source>
</evidence>
<feature type="binding site" evidence="11">
    <location>
        <position position="31"/>
    </location>
    <ligand>
        <name>Mn(2+)</name>
        <dbReference type="ChEBI" id="CHEBI:29035"/>
        <label>2</label>
    </ligand>
</feature>
<dbReference type="CDD" id="cd16010">
    <property type="entry name" value="iPGM"/>
    <property type="match status" value="1"/>
</dbReference>
<evidence type="ECO:0000256" key="7">
    <source>
        <dbReference type="ARBA" id="ARBA00023211"/>
    </source>
</evidence>
<dbReference type="HAMAP" id="MF_01038">
    <property type="entry name" value="GpmI"/>
    <property type="match status" value="1"/>
</dbReference>
<dbReference type="SUPFAM" id="SSF53649">
    <property type="entry name" value="Alkaline phosphatase-like"/>
    <property type="match status" value="1"/>
</dbReference>
<dbReference type="Proteomes" id="UP000230750">
    <property type="component" value="Unassembled WGS sequence"/>
</dbReference>
<dbReference type="FunFam" id="3.40.1450.10:FF:000002">
    <property type="entry name" value="2,3-bisphosphoglycerate-independent phosphoglycerate mutase"/>
    <property type="match status" value="1"/>
</dbReference>
<sequence>MDELCQTSGKFVSLDASGLAVGLPEGLMGNSEVGHLTIGAGRALYQSIVEINFAVSDGSLWQKEAFVKACERAKSGNGRLHFLGLVSDGGVHSHISHLFSLLEGAKSHGVPSAFVQFFADGRDTSPTSGVTYIQQVLDHLARNEYGSLATIVGRYYAMDRDKRYERIKIAYEGLVQGTGESCTKENVVQLVQSRYQKVGDEKQSDEFLTPIVVDSNGRIQDGDTLIFIDFRADRMREIVEALGVKPQFETSSVPKDLSVVTMSQYKEEFPFPVIFSPQEPFNVLAEWLSKNSIPQYHCAETEKYAHVTFFFNGGKELQYTGEERCMVPSPKVATYDLKPEMSVAGVAEKMVETIGSRKYPFVMCNLAPPDMVGHTGVYEAAVEACTHTDKAIKAMKDACAKHDYVLLITADHGNAEVMKEPDGSPITKHTTKRVPFCMFGGNRSFKSVSHNASLQDVAPTVLDLMGIEKPTDMIGVTLL</sequence>
<feature type="binding site" evidence="10">
    <location>
        <begin position="231"/>
        <end position="234"/>
    </location>
    <ligand>
        <name>substrate</name>
    </ligand>
</feature>
<name>A0A2G8JNM8_STIJA</name>
<organism evidence="14 15">
    <name type="scientific">Stichopus japonicus</name>
    <name type="common">Sea cucumber</name>
    <dbReference type="NCBI Taxonomy" id="307972"/>
    <lineage>
        <taxon>Eukaryota</taxon>
        <taxon>Metazoa</taxon>
        <taxon>Echinodermata</taxon>
        <taxon>Eleutherozoa</taxon>
        <taxon>Echinozoa</taxon>
        <taxon>Holothuroidea</taxon>
        <taxon>Aspidochirotacea</taxon>
        <taxon>Aspidochirotida</taxon>
        <taxon>Stichopodidae</taxon>
        <taxon>Apostichopus</taxon>
    </lineage>
</organism>
<dbReference type="InterPro" id="IPR017850">
    <property type="entry name" value="Alkaline_phosphatase_core_sf"/>
</dbReference>
<evidence type="ECO:0000256" key="6">
    <source>
        <dbReference type="ARBA" id="ARBA00023152"/>
    </source>
</evidence>
<evidence type="ECO:0000256" key="1">
    <source>
        <dbReference type="ARBA" id="ARBA00001936"/>
    </source>
</evidence>
<feature type="binding site" evidence="10">
    <location>
        <begin position="122"/>
        <end position="123"/>
    </location>
    <ligand>
        <name>substrate</name>
    </ligand>
</feature>
<dbReference type="OrthoDB" id="1886626at2759"/>
<evidence type="ECO:0000256" key="11">
    <source>
        <dbReference type="PIRSR" id="PIRSR001492-3"/>
    </source>
</evidence>
<feature type="domain" description="BPG-independent PGAM N-terminal" evidence="13">
    <location>
        <begin position="51"/>
        <end position="267"/>
    </location>
</feature>
<protein>
    <recommendedName>
        <fullName evidence="4">phosphoglycerate mutase (2,3-diphosphoglycerate-independent)</fullName>
        <ecNumber evidence="4">5.4.2.12</ecNumber>
    </recommendedName>
</protein>
<proteinExistence type="inferred from homology"/>
<evidence type="ECO:0000259" key="12">
    <source>
        <dbReference type="Pfam" id="PF01676"/>
    </source>
</evidence>
<feature type="binding site" evidence="11">
    <location>
        <position position="429"/>
    </location>
    <ligand>
        <name>Mn(2+)</name>
        <dbReference type="ChEBI" id="CHEBI:29035"/>
        <label>1</label>
    </ligand>
</feature>
<evidence type="ECO:0000259" key="13">
    <source>
        <dbReference type="Pfam" id="PF06415"/>
    </source>
</evidence>
<evidence type="ECO:0000256" key="10">
    <source>
        <dbReference type="PIRSR" id="PIRSR001492-2"/>
    </source>
</evidence>
<feature type="active site" description="Phosphoserine intermediate" evidence="9">
    <location>
        <position position="31"/>
    </location>
</feature>
<keyword evidence="15" id="KW-1185">Reference proteome</keyword>
<dbReference type="Pfam" id="PF01676">
    <property type="entry name" value="Metalloenzyme"/>
    <property type="match status" value="1"/>
</dbReference>
<keyword evidence="5 11" id="KW-0479">Metal-binding</keyword>
<dbReference type="InterPro" id="IPR006124">
    <property type="entry name" value="Metalloenzyme"/>
</dbReference>
<comment type="cofactor">
    <cofactor evidence="1">
        <name>Mn(2+)</name>
        <dbReference type="ChEBI" id="CHEBI:29035"/>
    </cofactor>
</comment>
<dbReference type="GO" id="GO:0005737">
    <property type="term" value="C:cytoplasm"/>
    <property type="evidence" value="ECO:0007669"/>
    <property type="project" value="InterPro"/>
</dbReference>
<comment type="similarity">
    <text evidence="3">Belongs to the BPG-independent phosphoglycerate mutase family.</text>
</comment>
<keyword evidence="7 11" id="KW-0464">Manganese</keyword>
<dbReference type="PANTHER" id="PTHR31637:SF0">
    <property type="entry name" value="2,3-BISPHOSPHOGLYCERATE-INDEPENDENT PHOSPHOGLYCERATE MUTASE"/>
    <property type="match status" value="1"/>
</dbReference>
<reference evidence="14 15" key="1">
    <citation type="journal article" date="2017" name="PLoS Biol.">
        <title>The sea cucumber genome provides insights into morphological evolution and visceral regeneration.</title>
        <authorList>
            <person name="Zhang X."/>
            <person name="Sun L."/>
            <person name="Yuan J."/>
            <person name="Sun Y."/>
            <person name="Gao Y."/>
            <person name="Zhang L."/>
            <person name="Li S."/>
            <person name="Dai H."/>
            <person name="Hamel J.F."/>
            <person name="Liu C."/>
            <person name="Yu Y."/>
            <person name="Liu S."/>
            <person name="Lin W."/>
            <person name="Guo K."/>
            <person name="Jin S."/>
            <person name="Xu P."/>
            <person name="Storey K.B."/>
            <person name="Huan P."/>
            <person name="Zhang T."/>
            <person name="Zhou Y."/>
            <person name="Zhang J."/>
            <person name="Lin C."/>
            <person name="Li X."/>
            <person name="Xing L."/>
            <person name="Huo D."/>
            <person name="Sun M."/>
            <person name="Wang L."/>
            <person name="Mercier A."/>
            <person name="Li F."/>
            <person name="Yang H."/>
            <person name="Xiang J."/>
        </authorList>
    </citation>
    <scope>NUCLEOTIDE SEQUENCE [LARGE SCALE GENOMIC DNA]</scope>
    <source>
        <strain evidence="14">Shaxun</strain>
        <tissue evidence="14">Muscle</tissue>
    </source>
</reference>
<dbReference type="GO" id="GO:0004619">
    <property type="term" value="F:phosphoglycerate mutase activity"/>
    <property type="evidence" value="ECO:0007669"/>
    <property type="project" value="UniProtKB-EC"/>
</dbReference>
<feature type="binding site" evidence="11">
    <location>
        <position position="412"/>
    </location>
    <ligand>
        <name>Mn(2+)</name>
        <dbReference type="ChEBI" id="CHEBI:29035"/>
        <label>2</label>
    </ligand>
</feature>
<dbReference type="GO" id="GO:0006096">
    <property type="term" value="P:glycolytic process"/>
    <property type="evidence" value="ECO:0007669"/>
    <property type="project" value="UniProtKB-UniPathway"/>
</dbReference>
<accession>A0A2G8JNM8</accession>
<feature type="binding site" evidence="10">
    <location>
        <position position="154"/>
    </location>
    <ligand>
        <name>substrate</name>
    </ligand>
</feature>
<comment type="caution">
    <text evidence="14">The sequence shown here is derived from an EMBL/GenBank/DDBJ whole genome shotgun (WGS) entry which is preliminary data.</text>
</comment>
<keyword evidence="6" id="KW-0324">Glycolysis</keyword>
<dbReference type="SUPFAM" id="SSF64158">
    <property type="entry name" value="2,3-Bisphosphoglycerate-independent phosphoglycerate mutase, substrate-binding domain"/>
    <property type="match status" value="1"/>
</dbReference>
<dbReference type="Pfam" id="PF06415">
    <property type="entry name" value="iPGM_N"/>
    <property type="match status" value="1"/>
</dbReference>
<feature type="binding site" evidence="11">
    <location>
        <position position="374"/>
    </location>
    <ligand>
        <name>Mn(2+)</name>
        <dbReference type="ChEBI" id="CHEBI:29035"/>
        <label>1</label>
    </ligand>
</feature>
<dbReference type="Gene3D" id="3.40.720.10">
    <property type="entry name" value="Alkaline Phosphatase, subunit A"/>
    <property type="match status" value="1"/>
</dbReference>
<dbReference type="InterPro" id="IPR011258">
    <property type="entry name" value="BPG-indep_PGM_N"/>
</dbReference>
<dbReference type="InterPro" id="IPR005995">
    <property type="entry name" value="Pgm_bpd_ind"/>
</dbReference>
<dbReference type="EMBL" id="MRZV01001523">
    <property type="protein sequence ID" value="PIK37305.1"/>
    <property type="molecule type" value="Genomic_DNA"/>
</dbReference>
<comment type="pathway">
    <text evidence="2">Carbohydrate degradation; glycolysis; pyruvate from D-glyceraldehyde 3-phosphate: step 3/5.</text>
</comment>
<feature type="binding site" evidence="11">
    <location>
        <position position="370"/>
    </location>
    <ligand>
        <name>Mn(2+)</name>
        <dbReference type="ChEBI" id="CHEBI:29035"/>
        <label>1</label>
    </ligand>
</feature>
<dbReference type="UniPathway" id="UPA00109">
    <property type="reaction ID" value="UER00186"/>
</dbReference>
<evidence type="ECO:0000256" key="2">
    <source>
        <dbReference type="ARBA" id="ARBA00004798"/>
    </source>
</evidence>
<dbReference type="STRING" id="307972.A0A2G8JNM8"/>
<feature type="domain" description="Metalloenzyme" evidence="12">
    <location>
        <begin position="7"/>
        <end position="469"/>
    </location>
</feature>